<reference evidence="2 6" key="3">
    <citation type="submission" date="2018-06" db="EMBL/GenBank/DDBJ databases">
        <title>Population genomics shows no distinction between pathogenic Candida krusei and environmental Pichia kudriavzevii: One species, four names.</title>
        <authorList>
            <person name="Douglass A.P."/>
            <person name="Offei B."/>
            <person name="Braun-Galleani S."/>
            <person name="Coughlan A.Y."/>
            <person name="Martos A."/>
            <person name="Ortiz-Merino R.A."/>
            <person name="Byrne K.P."/>
            <person name="Wolfe K.H."/>
        </authorList>
    </citation>
    <scope>NUCLEOTIDE SEQUENCE [LARGE SCALE GENOMIC DNA]</scope>
    <source>
        <strain evidence="2 6">CBS573</strain>
    </source>
</reference>
<evidence type="ECO:0000313" key="2">
    <source>
        <dbReference type="EMBL" id="AWU76154.1"/>
    </source>
</evidence>
<evidence type="ECO:0000256" key="1">
    <source>
        <dbReference type="ARBA" id="ARBA00011012"/>
    </source>
</evidence>
<dbReference type="InterPro" id="IPR011989">
    <property type="entry name" value="ARM-like"/>
</dbReference>
<dbReference type="STRING" id="4909.A0A1V2L988"/>
<dbReference type="EMBL" id="MQVM01000018">
    <property type="protein sequence ID" value="ONH72871.1"/>
    <property type="molecule type" value="Genomic_DNA"/>
</dbReference>
<name>A0A1V2L988_PICKU</name>
<dbReference type="EMBL" id="CP028775">
    <property type="protein sequence ID" value="AWU76154.1"/>
    <property type="molecule type" value="Genomic_DNA"/>
</dbReference>
<evidence type="ECO:0000313" key="3">
    <source>
        <dbReference type="EMBL" id="ONH68459.1"/>
    </source>
</evidence>
<sequence>MAFLFKRNPKTPGDLLRLLNEQLTKLDTASVSERKKAQDDVTRHLQTIKSMINGEDNILNESQSGSQTDILTQLSQEIYSTDTIYNLVANLECIEFDSRKIVVLLFSYLLRRRIGNRSPTVDYLLSKPKIIVTLIKGPETPEISLNTGLMLREAIKHESIAKFVLYDSLFWKYFVYIQSDSFEVSTDAFTTLRVLLTEHKSLVGSFFSNDQIVGNFILMINKLITQGNYITKRESTKLLADLIMIKLNYNLMTKYVNDVENLKIIMLLLGDRSKNIQIEGFNVFKVFVANPKKEKTIIDILAKNRNKLLEFLEGFNKDRNDDLFIAEKEYISQQIQGLPKVLNSDKCNEKSNSSSFDIDHN</sequence>
<dbReference type="EMBL" id="MQVM01000245">
    <property type="protein sequence ID" value="ONH68459.1"/>
    <property type="molecule type" value="Genomic_DNA"/>
</dbReference>
<comment type="similarity">
    <text evidence="1">Belongs to the Mo25 family.</text>
</comment>
<dbReference type="Pfam" id="PF08569">
    <property type="entry name" value="Mo25"/>
    <property type="match status" value="1"/>
</dbReference>
<dbReference type="OrthoDB" id="609103at2759"/>
<evidence type="ECO:0000313" key="6">
    <source>
        <dbReference type="Proteomes" id="UP000249293"/>
    </source>
</evidence>
<dbReference type="PANTHER" id="PTHR10182">
    <property type="entry name" value="CALCIUM-BINDING PROTEIN 39-RELATED"/>
    <property type="match status" value="1"/>
</dbReference>
<dbReference type="Gene3D" id="1.25.10.10">
    <property type="entry name" value="Leucine-rich Repeat Variant"/>
    <property type="match status" value="1"/>
</dbReference>
<organism evidence="3 5">
    <name type="scientific">Pichia kudriavzevii</name>
    <name type="common">Yeast</name>
    <name type="synonym">Issatchenkia orientalis</name>
    <dbReference type="NCBI Taxonomy" id="4909"/>
    <lineage>
        <taxon>Eukaryota</taxon>
        <taxon>Fungi</taxon>
        <taxon>Dikarya</taxon>
        <taxon>Ascomycota</taxon>
        <taxon>Saccharomycotina</taxon>
        <taxon>Pichiomycetes</taxon>
        <taxon>Pichiales</taxon>
        <taxon>Pichiaceae</taxon>
        <taxon>Pichia</taxon>
    </lineage>
</organism>
<gene>
    <name evidence="4" type="ORF">BOH78_3595</name>
    <name evidence="3" type="ORF">BOH78_5465</name>
    <name evidence="2" type="ORF">C5L36_0C00970</name>
</gene>
<evidence type="ECO:0000313" key="4">
    <source>
        <dbReference type="EMBL" id="ONH72871.1"/>
    </source>
</evidence>
<reference evidence="3" key="2">
    <citation type="submission" date="2017-01" db="EMBL/GenBank/DDBJ databases">
        <authorList>
            <person name="Mah S.A."/>
            <person name="Swanson W.J."/>
            <person name="Moy G.W."/>
            <person name="Vacquier V.D."/>
        </authorList>
    </citation>
    <scope>NUCLEOTIDE SEQUENCE [LARGE SCALE GENOMIC DNA]</scope>
    <source>
        <strain evidence="3">129</strain>
    </source>
</reference>
<dbReference type="AlphaFoldDB" id="A0A1V2L988"/>
<dbReference type="Proteomes" id="UP000189274">
    <property type="component" value="Unassembled WGS sequence"/>
</dbReference>
<dbReference type="VEuPathDB" id="FungiDB:C5L36_0C00970"/>
<proteinExistence type="inferred from homology"/>
<dbReference type="InterPro" id="IPR013878">
    <property type="entry name" value="Mo25"/>
</dbReference>
<dbReference type="PANTHER" id="PTHR10182:SF3">
    <property type="entry name" value="PROTEIN MO25"/>
    <property type="match status" value="1"/>
</dbReference>
<accession>A0A1V2L988</accession>
<reference evidence="5" key="1">
    <citation type="journal article" date="2017" name="Genome Announc.">
        <title>Genome sequences of Cyberlindnera fabianii 65, Pichia kudriavzevii 129, and Saccharomyces cerevisiae 131 isolated from fermented masau fruits in Zimbabwe.</title>
        <authorList>
            <person name="van Rijswijck I.M.H."/>
            <person name="Derks M.F.L."/>
            <person name="Abee T."/>
            <person name="de Ridder D."/>
            <person name="Smid E.J."/>
        </authorList>
    </citation>
    <scope>NUCLEOTIDE SEQUENCE [LARGE SCALE GENOMIC DNA]</scope>
    <source>
        <strain evidence="5">129</strain>
    </source>
</reference>
<dbReference type="Proteomes" id="UP000249293">
    <property type="component" value="Chromosome 3"/>
</dbReference>
<dbReference type="InterPro" id="IPR016024">
    <property type="entry name" value="ARM-type_fold"/>
</dbReference>
<evidence type="ECO:0000313" key="5">
    <source>
        <dbReference type="Proteomes" id="UP000189274"/>
    </source>
</evidence>
<dbReference type="GO" id="GO:0043539">
    <property type="term" value="F:protein serine/threonine kinase activator activity"/>
    <property type="evidence" value="ECO:0007669"/>
    <property type="project" value="TreeGrafter"/>
</dbReference>
<protein>
    <submittedName>
        <fullName evidence="3">Calcium-binding protein 39-like</fullName>
    </submittedName>
</protein>
<dbReference type="SUPFAM" id="SSF48371">
    <property type="entry name" value="ARM repeat"/>
    <property type="match status" value="1"/>
</dbReference>
<dbReference type="GO" id="GO:0035556">
    <property type="term" value="P:intracellular signal transduction"/>
    <property type="evidence" value="ECO:0007669"/>
    <property type="project" value="TreeGrafter"/>
</dbReference>
<keyword evidence="6" id="KW-1185">Reference proteome</keyword>